<protein>
    <submittedName>
        <fullName evidence="1">Uncharacterized protein</fullName>
    </submittedName>
</protein>
<dbReference type="VEuPathDB" id="FungiDB:PNEG_04336"/>
<dbReference type="GeneID" id="30671608"/>
<dbReference type="AlphaFoldDB" id="A0A0W4ZWV8"/>
<organism evidence="1 2">
    <name type="scientific">Pneumocystis murina (strain B123)</name>
    <name type="common">Mouse pneumocystis pneumonia agent</name>
    <name type="synonym">Pneumocystis carinii f. sp. muris</name>
    <dbReference type="NCBI Taxonomy" id="1069680"/>
    <lineage>
        <taxon>Eukaryota</taxon>
        <taxon>Fungi</taxon>
        <taxon>Dikarya</taxon>
        <taxon>Ascomycota</taxon>
        <taxon>Taphrinomycotina</taxon>
        <taxon>Pneumocystomycetes</taxon>
        <taxon>Pneumocystaceae</taxon>
        <taxon>Pneumocystis</taxon>
    </lineage>
</organism>
<dbReference type="Proteomes" id="UP000011958">
    <property type="component" value="Unassembled WGS sequence"/>
</dbReference>
<sequence>MIKKIKLFYFKLFEYENHNLYNLCKNHFEVMKNRNLKLSMIQYDFTIFLEYWKLLFCENKIKLDVIINNSPKHMEIYYSLWIDIGKLIL</sequence>
<keyword evidence="2" id="KW-1185">Reference proteome</keyword>
<reference evidence="2" key="1">
    <citation type="journal article" date="2016" name="Nat. Commun.">
        <title>Genome analysis of three Pneumocystis species reveals adaptation mechanisms to life exclusively in mammalian hosts.</title>
        <authorList>
            <person name="Ma L."/>
            <person name="Chen Z."/>
            <person name="Huang D.W."/>
            <person name="Kutty G."/>
            <person name="Ishihara M."/>
            <person name="Wang H."/>
            <person name="Abouelleil A."/>
            <person name="Bishop L."/>
            <person name="Davey E."/>
            <person name="Deng R."/>
            <person name="Deng X."/>
            <person name="Fan L."/>
            <person name="Fantoni G."/>
            <person name="Fitzgerald M."/>
            <person name="Gogineni E."/>
            <person name="Goldberg J.M."/>
            <person name="Handley G."/>
            <person name="Hu X."/>
            <person name="Huber C."/>
            <person name="Jiao X."/>
            <person name="Jones K."/>
            <person name="Levin J.Z."/>
            <person name="Liu Y."/>
            <person name="Macdonald P."/>
            <person name="Melnikov A."/>
            <person name="Raley C."/>
            <person name="Sassi M."/>
            <person name="Sherman B.T."/>
            <person name="Song X."/>
            <person name="Sykes S."/>
            <person name="Tran B."/>
            <person name="Walsh L."/>
            <person name="Xia Y."/>
            <person name="Yang J."/>
            <person name="Young S."/>
            <person name="Zeng Q."/>
            <person name="Zheng X."/>
            <person name="Stephens R."/>
            <person name="Nusbaum C."/>
            <person name="Birren B.W."/>
            <person name="Azadi P."/>
            <person name="Lempicki R.A."/>
            <person name="Cuomo C.A."/>
            <person name="Kovacs J.A."/>
        </authorList>
    </citation>
    <scope>NUCLEOTIDE SEQUENCE [LARGE SCALE GENOMIC DNA]</scope>
    <source>
        <strain evidence="2">B123</strain>
    </source>
</reference>
<dbReference type="EMBL" id="AFWA02000015">
    <property type="protein sequence ID" value="KTW32851.1"/>
    <property type="molecule type" value="Genomic_DNA"/>
</dbReference>
<evidence type="ECO:0000313" key="2">
    <source>
        <dbReference type="Proteomes" id="UP000011958"/>
    </source>
</evidence>
<gene>
    <name evidence="1" type="ORF">PNEG_04336</name>
</gene>
<evidence type="ECO:0000313" key="1">
    <source>
        <dbReference type="EMBL" id="KTW32851.1"/>
    </source>
</evidence>
<name>A0A0W4ZWV8_PNEMU</name>
<accession>A0A0W4ZWV8</accession>
<comment type="caution">
    <text evidence="1">The sequence shown here is derived from an EMBL/GenBank/DDBJ whole genome shotgun (WGS) entry which is preliminary data.</text>
</comment>
<dbReference type="RefSeq" id="XP_019613331.1">
    <property type="nucleotide sequence ID" value="XM_019757848.1"/>
</dbReference>
<proteinExistence type="predicted"/>